<dbReference type="Proteomes" id="UP000006512">
    <property type="component" value="Unassembled WGS sequence"/>
</dbReference>
<name>F4QNV1_9CAUL</name>
<sequence>MTHLAFETPDHLYEWLRSNHATATELWVRMYKKGTGTPSVNWEECVVTALAWGWIDGVRRTLDEVSFLQRLSPRRTKSSWSQKNRDHVDCLIAEGRMQPAGLVHVQAAKADGRWDAAYAGSADMVMPQDFLDPLHANPAAQAFFDTLSRSAKFIIYYRLHSAKRPETRAKRLADILDRLSRGETWT</sequence>
<organism evidence="1 2">
    <name type="scientific">Asticcacaulis biprosthecium C19</name>
    <dbReference type="NCBI Taxonomy" id="715226"/>
    <lineage>
        <taxon>Bacteria</taxon>
        <taxon>Pseudomonadati</taxon>
        <taxon>Pseudomonadota</taxon>
        <taxon>Alphaproteobacteria</taxon>
        <taxon>Caulobacterales</taxon>
        <taxon>Caulobacteraceae</taxon>
        <taxon>Asticcacaulis</taxon>
    </lineage>
</organism>
<evidence type="ECO:0000313" key="1">
    <source>
        <dbReference type="EMBL" id="EGF91009.1"/>
    </source>
</evidence>
<protein>
    <recommendedName>
        <fullName evidence="3">Bacteriocin-protection protein</fullName>
    </recommendedName>
</protein>
<dbReference type="AlphaFoldDB" id="F4QNV1"/>
<dbReference type="Pfam" id="PF13376">
    <property type="entry name" value="OmdA"/>
    <property type="match status" value="1"/>
</dbReference>
<dbReference type="OrthoDB" id="9796999at2"/>
<dbReference type="eggNOG" id="COG4430">
    <property type="taxonomic scope" value="Bacteria"/>
</dbReference>
<evidence type="ECO:0000313" key="2">
    <source>
        <dbReference type="Proteomes" id="UP000006512"/>
    </source>
</evidence>
<dbReference type="RefSeq" id="WP_006273195.1">
    <property type="nucleotide sequence ID" value="NZ_GL883078.1"/>
</dbReference>
<accession>F4QNV1</accession>
<reference evidence="2" key="1">
    <citation type="submission" date="2011-03" db="EMBL/GenBank/DDBJ databases">
        <title>Draft genome sequence of Brevundimonas diminuta.</title>
        <authorList>
            <person name="Brown P.J.B."/>
            <person name="Buechlein A."/>
            <person name="Hemmerich C."/>
            <person name="Brun Y.V."/>
        </authorList>
    </citation>
    <scope>NUCLEOTIDE SEQUENCE [LARGE SCALE GENOMIC DNA]</scope>
    <source>
        <strain evidence="2">C19</strain>
    </source>
</reference>
<gene>
    <name evidence="1" type="ORF">ABI_24220</name>
</gene>
<keyword evidence="2" id="KW-1185">Reference proteome</keyword>
<proteinExistence type="predicted"/>
<evidence type="ECO:0008006" key="3">
    <source>
        <dbReference type="Google" id="ProtNLM"/>
    </source>
</evidence>
<dbReference type="STRING" id="715226.ABI_24220"/>
<dbReference type="EMBL" id="GL883078">
    <property type="protein sequence ID" value="EGF91009.1"/>
    <property type="molecule type" value="Genomic_DNA"/>
</dbReference>
<dbReference type="HOGENOM" id="CLU_076645_1_1_5"/>